<feature type="non-terminal residue" evidence="2">
    <location>
        <position position="524"/>
    </location>
</feature>
<evidence type="ECO:0000256" key="1">
    <source>
        <dbReference type="SAM" id="MobiDB-lite"/>
    </source>
</evidence>
<proteinExistence type="predicted"/>
<name>A0AAV2Q4L7_MEGNR</name>
<evidence type="ECO:0000313" key="3">
    <source>
        <dbReference type="Proteomes" id="UP001497623"/>
    </source>
</evidence>
<protein>
    <submittedName>
        <fullName evidence="2">Uncharacterized protein</fullName>
    </submittedName>
</protein>
<feature type="region of interest" description="Disordered" evidence="1">
    <location>
        <begin position="449"/>
        <end position="524"/>
    </location>
</feature>
<feature type="compositionally biased region" description="Basic and acidic residues" evidence="1">
    <location>
        <begin position="484"/>
        <end position="493"/>
    </location>
</feature>
<feature type="region of interest" description="Disordered" evidence="1">
    <location>
        <begin position="47"/>
        <end position="66"/>
    </location>
</feature>
<keyword evidence="3" id="KW-1185">Reference proteome</keyword>
<feature type="compositionally biased region" description="Pro residues" evidence="1">
    <location>
        <begin position="237"/>
        <end position="250"/>
    </location>
</feature>
<feature type="region of interest" description="Disordered" evidence="1">
    <location>
        <begin position="1"/>
        <end position="20"/>
    </location>
</feature>
<gene>
    <name evidence="2" type="ORF">MNOR_LOCUS8469</name>
</gene>
<dbReference type="EMBL" id="CAXKWB010003954">
    <property type="protein sequence ID" value="CAL4071211.1"/>
    <property type="molecule type" value="Genomic_DNA"/>
</dbReference>
<feature type="compositionally biased region" description="Low complexity" evidence="1">
    <location>
        <begin position="225"/>
        <end position="236"/>
    </location>
</feature>
<organism evidence="2 3">
    <name type="scientific">Meganyctiphanes norvegica</name>
    <name type="common">Northern krill</name>
    <name type="synonym">Thysanopoda norvegica</name>
    <dbReference type="NCBI Taxonomy" id="48144"/>
    <lineage>
        <taxon>Eukaryota</taxon>
        <taxon>Metazoa</taxon>
        <taxon>Ecdysozoa</taxon>
        <taxon>Arthropoda</taxon>
        <taxon>Crustacea</taxon>
        <taxon>Multicrustacea</taxon>
        <taxon>Malacostraca</taxon>
        <taxon>Eumalacostraca</taxon>
        <taxon>Eucarida</taxon>
        <taxon>Euphausiacea</taxon>
        <taxon>Euphausiidae</taxon>
        <taxon>Meganyctiphanes</taxon>
    </lineage>
</organism>
<feature type="region of interest" description="Disordered" evidence="1">
    <location>
        <begin position="211"/>
        <end position="264"/>
    </location>
</feature>
<dbReference type="Proteomes" id="UP001497623">
    <property type="component" value="Unassembled WGS sequence"/>
</dbReference>
<evidence type="ECO:0000313" key="2">
    <source>
        <dbReference type="EMBL" id="CAL4071211.1"/>
    </source>
</evidence>
<reference evidence="2 3" key="1">
    <citation type="submission" date="2024-05" db="EMBL/GenBank/DDBJ databases">
        <authorList>
            <person name="Wallberg A."/>
        </authorList>
    </citation>
    <scope>NUCLEOTIDE SEQUENCE [LARGE SCALE GENOMIC DNA]</scope>
</reference>
<comment type="caution">
    <text evidence="2">The sequence shown here is derived from an EMBL/GenBank/DDBJ whole genome shotgun (WGS) entry which is preliminary data.</text>
</comment>
<feature type="compositionally biased region" description="Polar residues" evidence="1">
    <location>
        <begin position="449"/>
        <end position="465"/>
    </location>
</feature>
<accession>A0AAV2Q4L7</accession>
<dbReference type="AlphaFoldDB" id="A0AAV2Q4L7"/>
<feature type="compositionally biased region" description="Basic and acidic residues" evidence="1">
    <location>
        <begin position="507"/>
        <end position="524"/>
    </location>
</feature>
<sequence>MAFQMIPPRVSSSPPPLDSLPTITYQPEDEEDDFGNFSGEHNVSFDITGLSDKLPPTPATSPSKTFPNNAHCVAATTDHLNEKIIEDRISLGTSFSTEKQIIECSPKLPSGNGDFGDFQSNMEIKSNFNGEKARNIQEITEEKGLDNDDDFGDFECSFGDTSKPVSNECPKIILEENNKNLSNCKDDFTEDGAIIDRSSQILASSISKNVPEYKSGSENSLGCRSTSVNNSNNLNPPRSPPPAMVSPPPMDKLAPRRMSEDGDDEFGGFSTGQPGITDNEDDDFGDFTSTNNNSFSTNFSSNNTIIGSSIKLGYSPGHQEIIENQEDKVNEINTINRSKGLCSEQLENCFDSTVEQNSRGDIEVHKSLSKESNTAIGENWHSADSGELVEPEEIAGGSLSDEISTNTNQIIENKSVQNNIEIEDDTRTLQLNETNKVDTPLNSLNAISSSKKSDLNESFQGNNELNGDIDDDFGEFANNDIQSNDEKTLHNVDNDDDDKFGDFVDTENAKDETRTTKKENIDSD</sequence>